<dbReference type="Pfam" id="PF00011">
    <property type="entry name" value="HSP20"/>
    <property type="match status" value="1"/>
</dbReference>
<dbReference type="Proteomes" id="UP001597264">
    <property type="component" value="Unassembled WGS sequence"/>
</dbReference>
<evidence type="ECO:0000256" key="2">
    <source>
        <dbReference type="RuleBase" id="RU003616"/>
    </source>
</evidence>
<dbReference type="CDD" id="cd06464">
    <property type="entry name" value="ACD_sHsps-like"/>
    <property type="match status" value="1"/>
</dbReference>
<dbReference type="InterPro" id="IPR002068">
    <property type="entry name" value="A-crystallin/Hsp20_dom"/>
</dbReference>
<dbReference type="InterPro" id="IPR008978">
    <property type="entry name" value="HSP20-like_chaperone"/>
</dbReference>
<dbReference type="RefSeq" id="WP_230437127.1">
    <property type="nucleotide sequence ID" value="NZ_CP087715.1"/>
</dbReference>
<proteinExistence type="inferred from homology"/>
<dbReference type="PANTHER" id="PTHR11527">
    <property type="entry name" value="HEAT-SHOCK PROTEIN 20 FAMILY MEMBER"/>
    <property type="match status" value="1"/>
</dbReference>
<evidence type="ECO:0000259" key="3">
    <source>
        <dbReference type="PROSITE" id="PS01031"/>
    </source>
</evidence>
<evidence type="ECO:0000256" key="1">
    <source>
        <dbReference type="PROSITE-ProRule" id="PRU00285"/>
    </source>
</evidence>
<dbReference type="SUPFAM" id="SSF49764">
    <property type="entry name" value="HSP20-like chaperones"/>
    <property type="match status" value="1"/>
</dbReference>
<keyword evidence="5" id="KW-1185">Reference proteome</keyword>
<organism evidence="4 5">
    <name type="scientific">Microbulbifer celer</name>
    <dbReference type="NCBI Taxonomy" id="435905"/>
    <lineage>
        <taxon>Bacteria</taxon>
        <taxon>Pseudomonadati</taxon>
        <taxon>Pseudomonadota</taxon>
        <taxon>Gammaproteobacteria</taxon>
        <taxon>Cellvibrionales</taxon>
        <taxon>Microbulbiferaceae</taxon>
        <taxon>Microbulbifer</taxon>
    </lineage>
</organism>
<evidence type="ECO:0000313" key="5">
    <source>
        <dbReference type="Proteomes" id="UP001597264"/>
    </source>
</evidence>
<accession>A0ABW3U8W3</accession>
<evidence type="ECO:0000313" key="4">
    <source>
        <dbReference type="EMBL" id="MFD1216950.1"/>
    </source>
</evidence>
<dbReference type="Gene3D" id="2.60.40.790">
    <property type="match status" value="1"/>
</dbReference>
<dbReference type="EMBL" id="JBHTLR010000008">
    <property type="protein sequence ID" value="MFD1216950.1"/>
    <property type="molecule type" value="Genomic_DNA"/>
</dbReference>
<sequence length="142" mass="16424">MKLIPRDKMLDFDEIVEQFFSTGQEAGEARSGFHTPRVDINERKDHYEICAEMPGVRKEDLSVTLENGVLTVEAEMRRQVPENEEHRVLRQERRYGKFTRSFNLGKDVDEDDIDATFKDGVLTLTVPKAEPQKPASHKIQIH</sequence>
<protein>
    <submittedName>
        <fullName evidence="4">Hsp20/alpha crystallin family protein</fullName>
    </submittedName>
</protein>
<name>A0ABW3U8W3_9GAMM</name>
<feature type="domain" description="SHSP" evidence="3">
    <location>
        <begin position="28"/>
        <end position="142"/>
    </location>
</feature>
<comment type="similarity">
    <text evidence="1 2">Belongs to the small heat shock protein (HSP20) family.</text>
</comment>
<reference evidence="5" key="1">
    <citation type="journal article" date="2019" name="Int. J. Syst. Evol. Microbiol.">
        <title>The Global Catalogue of Microorganisms (GCM) 10K type strain sequencing project: providing services to taxonomists for standard genome sequencing and annotation.</title>
        <authorList>
            <consortium name="The Broad Institute Genomics Platform"/>
            <consortium name="The Broad Institute Genome Sequencing Center for Infectious Disease"/>
            <person name="Wu L."/>
            <person name="Ma J."/>
        </authorList>
    </citation>
    <scope>NUCLEOTIDE SEQUENCE [LARGE SCALE GENOMIC DNA]</scope>
    <source>
        <strain evidence="5">CCUG 54356</strain>
    </source>
</reference>
<gene>
    <name evidence="4" type="ORF">ACFQ2X_10080</name>
</gene>
<dbReference type="InterPro" id="IPR031107">
    <property type="entry name" value="Small_HSP"/>
</dbReference>
<dbReference type="PROSITE" id="PS01031">
    <property type="entry name" value="SHSP"/>
    <property type="match status" value="1"/>
</dbReference>
<comment type="caution">
    <text evidence="4">The sequence shown here is derived from an EMBL/GenBank/DDBJ whole genome shotgun (WGS) entry which is preliminary data.</text>
</comment>